<protein>
    <recommendedName>
        <fullName evidence="3">DUF306 domain-containing protein</fullName>
    </recommendedName>
</protein>
<evidence type="ECO:0000259" key="3">
    <source>
        <dbReference type="Pfam" id="PF03724"/>
    </source>
</evidence>
<feature type="domain" description="DUF306" evidence="3">
    <location>
        <begin position="166"/>
        <end position="268"/>
    </location>
</feature>
<reference evidence="4 5" key="2">
    <citation type="journal article" date="2013" name="Stand. Genomic Sci.">
        <title>Complete genome sequence of Halorhodospira halophila SL1.</title>
        <authorList>
            <person name="Challacombe J.F."/>
            <person name="Majid S."/>
            <person name="Deole R."/>
            <person name="Brettin T.S."/>
            <person name="Bruce D."/>
            <person name="Delano S.F."/>
            <person name="Detter J.C."/>
            <person name="Gleasner C.D."/>
            <person name="Han C.S."/>
            <person name="Misra M."/>
            <person name="Reitenga K.G."/>
            <person name="Mikhailova N."/>
            <person name="Woyke T."/>
            <person name="Pitluck S."/>
            <person name="Nolan M."/>
            <person name="Land M.L."/>
            <person name="Saunders E."/>
            <person name="Tapia R."/>
            <person name="Lapidus A."/>
            <person name="Ivanova N."/>
            <person name="Hoff W.D."/>
        </authorList>
    </citation>
    <scope>NUCLEOTIDE SEQUENCE [LARGE SCALE GENOMIC DNA]</scope>
    <source>
        <strain evidence="5">DSM 244 / SL1</strain>
    </source>
</reference>
<keyword evidence="5" id="KW-1185">Reference proteome</keyword>
<dbReference type="OrthoDB" id="5348860at2"/>
<dbReference type="InterPro" id="IPR005184">
    <property type="entry name" value="DUF306_Meta_HslJ"/>
</dbReference>
<keyword evidence="2" id="KW-0732">Signal</keyword>
<dbReference type="Gene3D" id="2.40.128.270">
    <property type="match status" value="1"/>
</dbReference>
<dbReference type="InterPro" id="IPR038670">
    <property type="entry name" value="HslJ-like_sf"/>
</dbReference>
<gene>
    <name evidence="4" type="ordered locus">Hhal_1083</name>
</gene>
<dbReference type="PANTHER" id="PTHR35535:SF1">
    <property type="entry name" value="HEAT SHOCK PROTEIN HSLJ"/>
    <property type="match status" value="1"/>
</dbReference>
<accession>A1WVZ7</accession>
<feature type="compositionally biased region" description="Low complexity" evidence="1">
    <location>
        <begin position="46"/>
        <end position="57"/>
    </location>
</feature>
<sequence length="279" mass="29874">MTALRTFAPAVTVWLMLLLLAACAAPEQAPDAEVVPAPEETPPAPSAESAETPDTAPEPAPGLGTVDQSFVARGQEPGWMLRMDGEQLRLLADYGQVEVTAEQPAPETTDAGQRYTAETDDGRSLEVVVEQALCADLATGMPHPYRVHYQLDGEGHRGCGGDPHALLTDGGWQIVAVDGQSPETVVTLSFDCEGRVHGQAPCNRYLGGYRLTGERIVFSGLAATRMACSDADLTEAEQRYLGVLADVHFLYMPDEDRLRLMTADGRRLEAIRTGAEGAP</sequence>
<dbReference type="PROSITE" id="PS51257">
    <property type="entry name" value="PROKAR_LIPOPROTEIN"/>
    <property type="match status" value="1"/>
</dbReference>
<reference evidence="5" key="1">
    <citation type="submission" date="2006-12" db="EMBL/GenBank/DDBJ databases">
        <title>Complete sequence of Halorhodospira halophila SL1.</title>
        <authorList>
            <consortium name="US DOE Joint Genome Institute"/>
            <person name="Copeland A."/>
            <person name="Lucas S."/>
            <person name="Lapidus A."/>
            <person name="Barry K."/>
            <person name="Detter J.C."/>
            <person name="Glavina del Rio T."/>
            <person name="Hammon N."/>
            <person name="Israni S."/>
            <person name="Dalin E."/>
            <person name="Tice H."/>
            <person name="Pitluck S."/>
            <person name="Saunders E."/>
            <person name="Brettin T."/>
            <person name="Bruce D."/>
            <person name="Han C."/>
            <person name="Tapia R."/>
            <person name="Schmutz J."/>
            <person name="Larimer F."/>
            <person name="Land M."/>
            <person name="Hauser L."/>
            <person name="Kyrpides N."/>
            <person name="Mikhailova N."/>
            <person name="Hoff W."/>
            <person name="Richardson P."/>
        </authorList>
    </citation>
    <scope>NUCLEOTIDE SEQUENCE [LARGE SCALE GENOMIC DNA]</scope>
    <source>
        <strain evidence="5">DSM 244 / SL1</strain>
    </source>
</reference>
<evidence type="ECO:0000256" key="2">
    <source>
        <dbReference type="SAM" id="SignalP"/>
    </source>
</evidence>
<dbReference type="eggNOG" id="COG3650">
    <property type="taxonomic scope" value="Bacteria"/>
</dbReference>
<evidence type="ECO:0000256" key="1">
    <source>
        <dbReference type="SAM" id="MobiDB-lite"/>
    </source>
</evidence>
<proteinExistence type="predicted"/>
<dbReference type="AlphaFoldDB" id="A1WVZ7"/>
<dbReference type="InterPro" id="IPR053147">
    <property type="entry name" value="Hsp_HslJ-like"/>
</dbReference>
<evidence type="ECO:0000313" key="5">
    <source>
        <dbReference type="Proteomes" id="UP000000647"/>
    </source>
</evidence>
<dbReference type="eggNOG" id="COG3187">
    <property type="taxonomic scope" value="Bacteria"/>
</dbReference>
<dbReference type="EMBL" id="CP000544">
    <property type="protein sequence ID" value="ABM61859.1"/>
    <property type="molecule type" value="Genomic_DNA"/>
</dbReference>
<feature type="region of interest" description="Disordered" evidence="1">
    <location>
        <begin position="31"/>
        <end position="67"/>
    </location>
</feature>
<dbReference type="PANTHER" id="PTHR35535">
    <property type="entry name" value="HEAT SHOCK PROTEIN HSLJ"/>
    <property type="match status" value="1"/>
</dbReference>
<dbReference type="Proteomes" id="UP000000647">
    <property type="component" value="Chromosome"/>
</dbReference>
<feature type="chain" id="PRO_5002640186" description="DUF306 domain-containing protein" evidence="2">
    <location>
        <begin position="25"/>
        <end position="279"/>
    </location>
</feature>
<dbReference type="HOGENOM" id="CLU_996649_0_0_6"/>
<dbReference type="STRING" id="349124.Hhal_1083"/>
<dbReference type="RefSeq" id="WP_011813882.1">
    <property type="nucleotide sequence ID" value="NC_008789.1"/>
</dbReference>
<organism evidence="4 5">
    <name type="scientific">Halorhodospira halophila (strain DSM 244 / SL1)</name>
    <name type="common">Ectothiorhodospira halophila (strain DSM 244 / SL1)</name>
    <dbReference type="NCBI Taxonomy" id="349124"/>
    <lineage>
        <taxon>Bacteria</taxon>
        <taxon>Pseudomonadati</taxon>
        <taxon>Pseudomonadota</taxon>
        <taxon>Gammaproteobacteria</taxon>
        <taxon>Chromatiales</taxon>
        <taxon>Ectothiorhodospiraceae</taxon>
        <taxon>Halorhodospira</taxon>
    </lineage>
</organism>
<feature type="signal peptide" evidence="2">
    <location>
        <begin position="1"/>
        <end position="24"/>
    </location>
</feature>
<evidence type="ECO:0000313" key="4">
    <source>
        <dbReference type="EMBL" id="ABM61859.1"/>
    </source>
</evidence>
<dbReference type="Pfam" id="PF03724">
    <property type="entry name" value="META"/>
    <property type="match status" value="1"/>
</dbReference>
<dbReference type="KEGG" id="hha:Hhal_1083"/>
<name>A1WVZ7_HALHL</name>